<dbReference type="Proteomes" id="UP000781932">
    <property type="component" value="Unassembled WGS sequence"/>
</dbReference>
<dbReference type="CDD" id="cd05327">
    <property type="entry name" value="retinol-DH_like_SDR_c_like"/>
    <property type="match status" value="1"/>
</dbReference>
<evidence type="ECO:0000313" key="5">
    <source>
        <dbReference type="Proteomes" id="UP000781932"/>
    </source>
</evidence>
<evidence type="ECO:0000313" key="4">
    <source>
        <dbReference type="EMBL" id="KAF9877428.1"/>
    </source>
</evidence>
<dbReference type="PANTHER" id="PTHR24320">
    <property type="entry name" value="RETINOL DEHYDROGENASE"/>
    <property type="match status" value="1"/>
</dbReference>
<reference evidence="4" key="2">
    <citation type="submission" date="2020-11" db="EMBL/GenBank/DDBJ databases">
        <title>Whole genome sequencing of Colletotrichum sp.</title>
        <authorList>
            <person name="Li H."/>
        </authorList>
    </citation>
    <scope>NUCLEOTIDE SEQUENCE</scope>
    <source>
        <strain evidence="4">CkLH20</strain>
    </source>
</reference>
<keyword evidence="2" id="KW-0560">Oxidoreductase</keyword>
<feature type="region of interest" description="Disordered" evidence="3">
    <location>
        <begin position="1"/>
        <end position="20"/>
    </location>
</feature>
<gene>
    <name evidence="4" type="ORF">CkaCkLH20_05128</name>
</gene>
<dbReference type="EMBL" id="JAATWM020000014">
    <property type="protein sequence ID" value="KAF9877428.1"/>
    <property type="molecule type" value="Genomic_DNA"/>
</dbReference>
<dbReference type="InterPro" id="IPR036291">
    <property type="entry name" value="NAD(P)-bd_dom_sf"/>
</dbReference>
<comment type="similarity">
    <text evidence="1">Belongs to the short-chain dehydrogenases/reductases (SDR) family.</text>
</comment>
<dbReference type="Gene3D" id="3.40.50.720">
    <property type="entry name" value="NAD(P)-binding Rossmann-like Domain"/>
    <property type="match status" value="1"/>
</dbReference>
<dbReference type="AlphaFoldDB" id="A0A9P6I6T9"/>
<keyword evidence="5" id="KW-1185">Reference proteome</keyword>
<dbReference type="GeneID" id="62160921"/>
<evidence type="ECO:0000256" key="3">
    <source>
        <dbReference type="SAM" id="MobiDB-lite"/>
    </source>
</evidence>
<dbReference type="SUPFAM" id="SSF51735">
    <property type="entry name" value="NAD(P)-binding Rossmann-fold domains"/>
    <property type="match status" value="1"/>
</dbReference>
<protein>
    <submittedName>
        <fullName evidence="4">Short-chain dehydrogenase</fullName>
    </submittedName>
</protein>
<dbReference type="InterPro" id="IPR002347">
    <property type="entry name" value="SDR_fam"/>
</dbReference>
<proteinExistence type="inferred from homology"/>
<name>A0A9P6I6T9_9PEZI</name>
<sequence>MSRYAAVHQNPQGAGDSRPTALQIVEDEGLVGKLTDKVIFVTGANQGLGLETARALHATGATVYLGVRDLTRGQKAIDDIKATNSDSKGALHLIEISLDSLSSVRKAAEDFLAKSKQLNILLNNAGVMSKTKEKTVDGFEKNFGTNHLGHFLLFQLLKPALLASSTPEFHSRVVAVSSQVHRVSEIRFDDYNLDNVVYDQMLAYGQSKTANIYFANEIERRFGGKGLHAFSLHPGTIVTNMSQDAFVTGKDQLKAMMGEMFEPMMRNMKSAPQGAATSVYAALSKDWEGKGGKYLNDCAEAAAGKPDSPPLSMDNGYATWAYDQEKADRLWKESNKMVGLDESA</sequence>
<dbReference type="GO" id="GO:0016491">
    <property type="term" value="F:oxidoreductase activity"/>
    <property type="evidence" value="ECO:0007669"/>
    <property type="project" value="UniProtKB-KW"/>
</dbReference>
<reference evidence="4" key="1">
    <citation type="submission" date="2020-03" db="EMBL/GenBank/DDBJ databases">
        <authorList>
            <person name="He L."/>
        </authorList>
    </citation>
    <scope>NUCLEOTIDE SEQUENCE</scope>
    <source>
        <strain evidence="4">CkLH20</strain>
    </source>
</reference>
<dbReference type="PRINTS" id="PR00081">
    <property type="entry name" value="GDHRDH"/>
</dbReference>
<evidence type="ECO:0000256" key="1">
    <source>
        <dbReference type="ARBA" id="ARBA00006484"/>
    </source>
</evidence>
<organism evidence="4 5">
    <name type="scientific">Colletotrichum karsti</name>
    <dbReference type="NCBI Taxonomy" id="1095194"/>
    <lineage>
        <taxon>Eukaryota</taxon>
        <taxon>Fungi</taxon>
        <taxon>Dikarya</taxon>
        <taxon>Ascomycota</taxon>
        <taxon>Pezizomycotina</taxon>
        <taxon>Sordariomycetes</taxon>
        <taxon>Hypocreomycetidae</taxon>
        <taxon>Glomerellales</taxon>
        <taxon>Glomerellaceae</taxon>
        <taxon>Colletotrichum</taxon>
        <taxon>Colletotrichum boninense species complex</taxon>
    </lineage>
</organism>
<accession>A0A9P6I6T9</accession>
<dbReference type="PANTHER" id="PTHR24320:SF272">
    <property type="entry name" value="NAD(P)-BINDING ROSSMANN-FOLD SUPERFAMILY PROTEIN"/>
    <property type="match status" value="1"/>
</dbReference>
<dbReference type="OrthoDB" id="191139at2759"/>
<comment type="caution">
    <text evidence="4">The sequence shown here is derived from an EMBL/GenBank/DDBJ whole genome shotgun (WGS) entry which is preliminary data.</text>
</comment>
<dbReference type="RefSeq" id="XP_038746889.1">
    <property type="nucleotide sequence ID" value="XM_038887847.1"/>
</dbReference>
<evidence type="ECO:0000256" key="2">
    <source>
        <dbReference type="ARBA" id="ARBA00023002"/>
    </source>
</evidence>
<dbReference type="Pfam" id="PF00106">
    <property type="entry name" value="adh_short"/>
    <property type="match status" value="1"/>
</dbReference>